<organism evidence="2 3">
    <name type="scientific">Steinernema carpocapsae</name>
    <name type="common">Entomopathogenic nematode</name>
    <dbReference type="NCBI Taxonomy" id="34508"/>
    <lineage>
        <taxon>Eukaryota</taxon>
        <taxon>Metazoa</taxon>
        <taxon>Ecdysozoa</taxon>
        <taxon>Nematoda</taxon>
        <taxon>Chromadorea</taxon>
        <taxon>Rhabditida</taxon>
        <taxon>Tylenchina</taxon>
        <taxon>Panagrolaimomorpha</taxon>
        <taxon>Strongyloidoidea</taxon>
        <taxon>Steinernematidae</taxon>
        <taxon>Steinernema</taxon>
    </lineage>
</organism>
<keyword evidence="3" id="KW-1185">Reference proteome</keyword>
<feature type="signal peptide" evidence="1">
    <location>
        <begin position="1"/>
        <end position="18"/>
    </location>
</feature>
<proteinExistence type="predicted"/>
<evidence type="ECO:0000313" key="2">
    <source>
        <dbReference type="EMBL" id="TKR65047.1"/>
    </source>
</evidence>
<evidence type="ECO:0000256" key="1">
    <source>
        <dbReference type="SAM" id="SignalP"/>
    </source>
</evidence>
<comment type="caution">
    <text evidence="2">The sequence shown here is derived from an EMBL/GenBank/DDBJ whole genome shotgun (WGS) entry which is preliminary data.</text>
</comment>
<reference evidence="2 3" key="1">
    <citation type="journal article" date="2015" name="Genome Biol.">
        <title>Comparative genomics of Steinernema reveals deeply conserved gene regulatory networks.</title>
        <authorList>
            <person name="Dillman A.R."/>
            <person name="Macchietto M."/>
            <person name="Porter C.F."/>
            <person name="Rogers A."/>
            <person name="Williams B."/>
            <person name="Antoshechkin I."/>
            <person name="Lee M.M."/>
            <person name="Goodwin Z."/>
            <person name="Lu X."/>
            <person name="Lewis E.E."/>
            <person name="Goodrich-Blair H."/>
            <person name="Stock S.P."/>
            <person name="Adams B.J."/>
            <person name="Sternberg P.W."/>
            <person name="Mortazavi A."/>
        </authorList>
    </citation>
    <scope>NUCLEOTIDE SEQUENCE [LARGE SCALE GENOMIC DNA]</scope>
    <source>
        <strain evidence="2 3">ALL</strain>
    </source>
</reference>
<keyword evidence="1" id="KW-0732">Signal</keyword>
<gene>
    <name evidence="2" type="ORF">L596_025510</name>
</gene>
<sequence length="226" mass="26044">MWFHVSLAVFCLTLSVQADLNRRYQGTKLRVEIDQWTADCDGAGTDSDVTLNVGFIGTDNKLVYSVRTKSQKGKAADRFEQKTVHGWSFNVPQKQAVQIEQDCVTYSKGDQEAYEDCFHPNLIYYEMYSWWNNWGHGWKPSLTDVTLFAIATNGDIYEHDTVFNLEGACEYDWVDGEGDSYFCRDTRPGLRMMADRGNGLKKGDWFDCDKEKRKLVKHKSVNDEKL</sequence>
<evidence type="ECO:0000313" key="3">
    <source>
        <dbReference type="Proteomes" id="UP000298663"/>
    </source>
</evidence>
<protein>
    <recommendedName>
        <fullName evidence="4">C-type lectin domain-containing protein</fullName>
    </recommendedName>
</protein>
<reference evidence="2 3" key="2">
    <citation type="journal article" date="2019" name="G3 (Bethesda)">
        <title>Hybrid Assembly of the Genome of the Entomopathogenic Nematode Steinernema carpocapsae Identifies the X-Chromosome.</title>
        <authorList>
            <person name="Serra L."/>
            <person name="Macchietto M."/>
            <person name="Macias-Munoz A."/>
            <person name="McGill C.J."/>
            <person name="Rodriguez I.M."/>
            <person name="Rodriguez B."/>
            <person name="Murad R."/>
            <person name="Mortazavi A."/>
        </authorList>
    </citation>
    <scope>NUCLEOTIDE SEQUENCE [LARGE SCALE GENOMIC DNA]</scope>
    <source>
        <strain evidence="2 3">ALL</strain>
    </source>
</reference>
<accession>A0A4U5M7Y2</accession>
<name>A0A4U5M7Y2_STECR</name>
<dbReference type="AlphaFoldDB" id="A0A4U5M7Y2"/>
<dbReference type="EMBL" id="AZBU02000009">
    <property type="protein sequence ID" value="TKR65047.1"/>
    <property type="molecule type" value="Genomic_DNA"/>
</dbReference>
<dbReference type="OrthoDB" id="10535655at2759"/>
<feature type="chain" id="PRO_5021021024" description="C-type lectin domain-containing protein" evidence="1">
    <location>
        <begin position="19"/>
        <end position="226"/>
    </location>
</feature>
<evidence type="ECO:0008006" key="4">
    <source>
        <dbReference type="Google" id="ProtNLM"/>
    </source>
</evidence>
<dbReference type="Proteomes" id="UP000298663">
    <property type="component" value="Unassembled WGS sequence"/>
</dbReference>